<evidence type="ECO:0000256" key="15">
    <source>
        <dbReference type="SAM" id="MobiDB-lite"/>
    </source>
</evidence>
<dbReference type="NCBIfam" id="TIGR01241">
    <property type="entry name" value="FtsH_fam"/>
    <property type="match status" value="1"/>
</dbReference>
<reference evidence="17 18" key="1">
    <citation type="journal article" date="2014" name="Nat. Commun.">
        <title>Klebsormidium flaccidum genome reveals primary factors for plant terrestrial adaptation.</title>
        <authorList>
            <person name="Hori K."/>
            <person name="Maruyama F."/>
            <person name="Fujisawa T."/>
            <person name="Togashi T."/>
            <person name="Yamamoto N."/>
            <person name="Seo M."/>
            <person name="Sato S."/>
            <person name="Yamada T."/>
            <person name="Mori H."/>
            <person name="Tajima N."/>
            <person name="Moriyama T."/>
            <person name="Ikeuchi M."/>
            <person name="Watanabe M."/>
            <person name="Wada H."/>
            <person name="Kobayashi K."/>
            <person name="Saito M."/>
            <person name="Masuda T."/>
            <person name="Sasaki-Sekimoto Y."/>
            <person name="Mashiguchi K."/>
            <person name="Awai K."/>
            <person name="Shimojima M."/>
            <person name="Masuda S."/>
            <person name="Iwai M."/>
            <person name="Nobusawa T."/>
            <person name="Narise T."/>
            <person name="Kondo S."/>
            <person name="Saito H."/>
            <person name="Sato R."/>
            <person name="Murakawa M."/>
            <person name="Ihara Y."/>
            <person name="Oshima-Yamada Y."/>
            <person name="Ohtaka K."/>
            <person name="Satoh M."/>
            <person name="Sonobe K."/>
            <person name="Ishii M."/>
            <person name="Ohtani R."/>
            <person name="Kanamori-Sato M."/>
            <person name="Honoki R."/>
            <person name="Miyazaki D."/>
            <person name="Mochizuki H."/>
            <person name="Umetsu J."/>
            <person name="Higashi K."/>
            <person name="Shibata D."/>
            <person name="Kamiya Y."/>
            <person name="Sato N."/>
            <person name="Nakamura Y."/>
            <person name="Tabata S."/>
            <person name="Ida S."/>
            <person name="Kurokawa K."/>
            <person name="Ohta H."/>
        </authorList>
    </citation>
    <scope>NUCLEOTIDE SEQUENCE [LARGE SCALE GENOMIC DNA]</scope>
    <source>
        <strain evidence="17 18">NIES-2285</strain>
    </source>
</reference>
<keyword evidence="5 17" id="KW-0645">Protease</keyword>
<dbReference type="HAMAP" id="MF_01458">
    <property type="entry name" value="FtsH"/>
    <property type="match status" value="1"/>
</dbReference>
<evidence type="ECO:0000313" key="17">
    <source>
        <dbReference type="EMBL" id="GAQ77618.1"/>
    </source>
</evidence>
<evidence type="ECO:0000256" key="5">
    <source>
        <dbReference type="ARBA" id="ARBA00022670"/>
    </source>
</evidence>
<dbReference type="FunFam" id="3.40.50.300:FF:000001">
    <property type="entry name" value="ATP-dependent zinc metalloprotease FtsH"/>
    <property type="match status" value="1"/>
</dbReference>
<dbReference type="AlphaFoldDB" id="A0A0U9HHW5"/>
<dbReference type="FunFam" id="1.10.8.60:FF:000001">
    <property type="entry name" value="ATP-dependent zinc metalloprotease FtsH"/>
    <property type="match status" value="1"/>
</dbReference>
<dbReference type="InterPro" id="IPR041569">
    <property type="entry name" value="AAA_lid_3"/>
</dbReference>
<dbReference type="OrthoDB" id="1413014at2759"/>
<accession>A0A0U9HHW5</accession>
<keyword evidence="9" id="KW-0378">Hydrolase</keyword>
<dbReference type="Pfam" id="PF00004">
    <property type="entry name" value="AAA"/>
    <property type="match status" value="1"/>
</dbReference>
<keyword evidence="12" id="KW-1133">Transmembrane helix</keyword>
<evidence type="ECO:0000256" key="14">
    <source>
        <dbReference type="ARBA" id="ARBA00023136"/>
    </source>
</evidence>
<comment type="subcellular location">
    <subcellularLocation>
        <location evidence="2">Membrane</location>
    </subcellularLocation>
</comment>
<comment type="cofactor">
    <cofactor evidence="1">
        <name>Zn(2+)</name>
        <dbReference type="ChEBI" id="CHEBI:29105"/>
    </cofactor>
</comment>
<evidence type="ECO:0000256" key="4">
    <source>
        <dbReference type="ARBA" id="ARBA00010550"/>
    </source>
</evidence>
<name>A0A0U9HHW5_KLENI</name>
<dbReference type="Pfam" id="PF01434">
    <property type="entry name" value="Peptidase_M41"/>
    <property type="match status" value="1"/>
</dbReference>
<dbReference type="GO" id="GO:0004176">
    <property type="term" value="F:ATP-dependent peptidase activity"/>
    <property type="evidence" value="ECO:0000318"/>
    <property type="project" value="GO_Central"/>
</dbReference>
<evidence type="ECO:0000256" key="10">
    <source>
        <dbReference type="ARBA" id="ARBA00022833"/>
    </source>
</evidence>
<dbReference type="SUPFAM" id="SSF52540">
    <property type="entry name" value="P-loop containing nucleoside triphosphate hydrolases"/>
    <property type="match status" value="1"/>
</dbReference>
<dbReference type="InterPro" id="IPR003960">
    <property type="entry name" value="ATPase_AAA_CS"/>
</dbReference>
<evidence type="ECO:0000256" key="1">
    <source>
        <dbReference type="ARBA" id="ARBA00001947"/>
    </source>
</evidence>
<comment type="similarity">
    <text evidence="4">In the N-terminal section; belongs to the AAA ATPase family.</text>
</comment>
<dbReference type="GO" id="GO:0016887">
    <property type="term" value="F:ATP hydrolysis activity"/>
    <property type="evidence" value="ECO:0007669"/>
    <property type="project" value="InterPro"/>
</dbReference>
<dbReference type="GO" id="GO:0046872">
    <property type="term" value="F:metal ion binding"/>
    <property type="evidence" value="ECO:0007669"/>
    <property type="project" value="UniProtKB-KW"/>
</dbReference>
<gene>
    <name evidence="17" type="ORF">KFL_000010670</name>
</gene>
<dbReference type="Gene3D" id="1.10.8.60">
    <property type="match status" value="1"/>
</dbReference>
<dbReference type="InterPro" id="IPR005936">
    <property type="entry name" value="FtsH"/>
</dbReference>
<protein>
    <submittedName>
        <fullName evidence="17">FtsH protease</fullName>
    </submittedName>
</protein>
<dbReference type="PROSITE" id="PS00674">
    <property type="entry name" value="AAA"/>
    <property type="match status" value="1"/>
</dbReference>
<keyword evidence="10" id="KW-0862">Zinc</keyword>
<keyword evidence="11" id="KW-0067">ATP-binding</keyword>
<dbReference type="GO" id="GO:0009535">
    <property type="term" value="C:chloroplast thylakoid membrane"/>
    <property type="evidence" value="ECO:0000318"/>
    <property type="project" value="GO_Central"/>
</dbReference>
<dbReference type="PANTHER" id="PTHR23076">
    <property type="entry name" value="METALLOPROTEASE M41 FTSH"/>
    <property type="match status" value="1"/>
</dbReference>
<dbReference type="GO" id="GO:0004222">
    <property type="term" value="F:metalloendopeptidase activity"/>
    <property type="evidence" value="ECO:0007669"/>
    <property type="project" value="InterPro"/>
</dbReference>
<dbReference type="Gene3D" id="1.20.58.760">
    <property type="entry name" value="Peptidase M41"/>
    <property type="match status" value="1"/>
</dbReference>
<dbReference type="InterPro" id="IPR000642">
    <property type="entry name" value="Peptidase_M41"/>
</dbReference>
<evidence type="ECO:0000256" key="8">
    <source>
        <dbReference type="ARBA" id="ARBA00022741"/>
    </source>
</evidence>
<evidence type="ECO:0000313" key="18">
    <source>
        <dbReference type="Proteomes" id="UP000054558"/>
    </source>
</evidence>
<keyword evidence="14" id="KW-0472">Membrane</keyword>
<evidence type="ECO:0000256" key="7">
    <source>
        <dbReference type="ARBA" id="ARBA00022723"/>
    </source>
</evidence>
<evidence type="ECO:0000256" key="13">
    <source>
        <dbReference type="ARBA" id="ARBA00023049"/>
    </source>
</evidence>
<feature type="domain" description="AAA+ ATPase" evidence="16">
    <location>
        <begin position="432"/>
        <end position="574"/>
    </location>
</feature>
<dbReference type="InterPro" id="IPR037219">
    <property type="entry name" value="Peptidase_M41-like"/>
</dbReference>
<evidence type="ECO:0000256" key="9">
    <source>
        <dbReference type="ARBA" id="ARBA00022801"/>
    </source>
</evidence>
<sequence>MAAALDFCSGLGLTPPIAGGNLRRGEGSSLDVAVRRLLRSSSRAHHLTFLRPSPVGSLGQSLLGARFSSKLAPLCNPWAVTSSLAQWLDCRQRPFSQLSHPTNSIRRKCRTHASVRNFELVADAAEDFVCNDEDDYKVIEASTPTYAHPPETVPPKGRGFLGFLVLAAVLLAVAFHPLPASAATRKADPPRSATTAPSNRPPFKQQDRRHLKSSSNSQERHPDPPAEKGNSGTDFVTGPAPSKEDLDAAIRARVPYSWFLDAAENGLVKAVWIMNHWAFVLLEEGTVEYKPPEASWLEKMVQRDLGLERKPPANVVTVRLPDGDNVTVGALRKAGVRFEVVQGQPAWTEQLANAGQLMWYALMGTLLFTMLGSGEMGGLPGMTNKKAKLFQGGKSDTNFQDVAGCDESKEELVEVVEFLKNSEKYRALGARVPKGVLLCGPAGTGKTLLAKAVAGEADVPFFSISASEFVEIYGGMGASRVRKTFADCRKKAPCILFIDELDAIGRSRSMGQVGGYDQEREQTLNQMLTEMDGFDSTKDKPVIILGATNRPEILDTALLRPGRFDRTVTVDRPDKKGREEILRLHLKAIKIDENLDVSAIAGSTIGFTGADLANLVNEAALLAARKNLEQVGREQLMEAAERSRAGLERKSLKVSEEERRTVAFHECGHALVGAMSREVVRSTVTKISIVPRGSGALGYTLNEPREDRYLQGEDDIRSFIATALAGRAAERLVFGRLTSGASDDLQRATESAERMVTLFGMSSRVGPRALRSLRQSYLEEHGYAGAARQGGPQLQKTVDDEIDNILQAADDWCRRILVRNRALLNEMAEKLLVEEVLQESQLADFLKRAEAPDGLEDWFKTGSLPDGFHGDSIYREAPALSLPG</sequence>
<dbReference type="SUPFAM" id="SSF140990">
    <property type="entry name" value="FtsH protease domain-like"/>
    <property type="match status" value="1"/>
</dbReference>
<feature type="region of interest" description="Disordered" evidence="15">
    <location>
        <begin position="182"/>
        <end position="242"/>
    </location>
</feature>
<keyword evidence="7" id="KW-0479">Metal-binding</keyword>
<dbReference type="PANTHER" id="PTHR23076:SF49">
    <property type="entry name" value="ATP-DEPENDENT ZINC METALLOPROTEASE FTSH 7, CHLOROPLASTIC"/>
    <property type="match status" value="1"/>
</dbReference>
<dbReference type="SMART" id="SM00382">
    <property type="entry name" value="AAA"/>
    <property type="match status" value="1"/>
</dbReference>
<keyword evidence="8" id="KW-0547">Nucleotide-binding</keyword>
<dbReference type="STRING" id="105231.A0A0U9HHW5"/>
<evidence type="ECO:0000256" key="3">
    <source>
        <dbReference type="ARBA" id="ARBA00010044"/>
    </source>
</evidence>
<dbReference type="InterPro" id="IPR027417">
    <property type="entry name" value="P-loop_NTPase"/>
</dbReference>
<keyword evidence="6" id="KW-0812">Transmembrane</keyword>
<evidence type="ECO:0000256" key="12">
    <source>
        <dbReference type="ARBA" id="ARBA00022989"/>
    </source>
</evidence>
<evidence type="ECO:0000259" key="16">
    <source>
        <dbReference type="SMART" id="SM00382"/>
    </source>
</evidence>
<evidence type="ECO:0000256" key="6">
    <source>
        <dbReference type="ARBA" id="ARBA00022692"/>
    </source>
</evidence>
<dbReference type="GO" id="GO:0005524">
    <property type="term" value="F:ATP binding"/>
    <property type="evidence" value="ECO:0007669"/>
    <property type="project" value="UniProtKB-KW"/>
</dbReference>
<dbReference type="Proteomes" id="UP000054558">
    <property type="component" value="Unassembled WGS sequence"/>
</dbReference>
<comment type="similarity">
    <text evidence="3">In the C-terminal section; belongs to the peptidase M41 family.</text>
</comment>
<evidence type="ECO:0000256" key="2">
    <source>
        <dbReference type="ARBA" id="ARBA00004370"/>
    </source>
</evidence>
<proteinExistence type="inferred from homology"/>
<dbReference type="CDD" id="cd19501">
    <property type="entry name" value="RecA-like_FtsH"/>
    <property type="match status" value="1"/>
</dbReference>
<dbReference type="GO" id="GO:0006508">
    <property type="term" value="P:proteolysis"/>
    <property type="evidence" value="ECO:0000318"/>
    <property type="project" value="GO_Central"/>
</dbReference>
<dbReference type="InterPro" id="IPR003593">
    <property type="entry name" value="AAA+_ATPase"/>
</dbReference>
<dbReference type="InterPro" id="IPR003959">
    <property type="entry name" value="ATPase_AAA_core"/>
</dbReference>
<evidence type="ECO:0000256" key="11">
    <source>
        <dbReference type="ARBA" id="ARBA00022840"/>
    </source>
</evidence>
<organism evidence="17 18">
    <name type="scientific">Klebsormidium nitens</name>
    <name type="common">Green alga</name>
    <name type="synonym">Ulothrix nitens</name>
    <dbReference type="NCBI Taxonomy" id="105231"/>
    <lineage>
        <taxon>Eukaryota</taxon>
        <taxon>Viridiplantae</taxon>
        <taxon>Streptophyta</taxon>
        <taxon>Klebsormidiophyceae</taxon>
        <taxon>Klebsormidiales</taxon>
        <taxon>Klebsormidiaceae</taxon>
        <taxon>Klebsormidium</taxon>
    </lineage>
</organism>
<keyword evidence="13" id="KW-0482">Metalloprotease</keyword>
<dbReference type="EMBL" id="DF236950">
    <property type="protein sequence ID" value="GAQ77618.1"/>
    <property type="molecule type" value="Genomic_DNA"/>
</dbReference>
<dbReference type="Pfam" id="PF17862">
    <property type="entry name" value="AAA_lid_3"/>
    <property type="match status" value="1"/>
</dbReference>
<dbReference type="Gene3D" id="3.40.50.300">
    <property type="entry name" value="P-loop containing nucleotide triphosphate hydrolases"/>
    <property type="match status" value="1"/>
</dbReference>
<dbReference type="GO" id="GO:0010304">
    <property type="term" value="P:PSII associated light-harvesting complex II catabolic process"/>
    <property type="evidence" value="ECO:0007669"/>
    <property type="project" value="UniProtKB-ARBA"/>
</dbReference>
<keyword evidence="18" id="KW-1185">Reference proteome</keyword>